<dbReference type="AlphaFoldDB" id="A0A087S9T4"/>
<comment type="caution">
    <text evidence="1">The sequence shown here is derived from an EMBL/GenBank/DDBJ whole genome shotgun (WGS) entry which is preliminary data.</text>
</comment>
<name>A0A087S9T4_AUXPR</name>
<dbReference type="RefSeq" id="XP_011400617.1">
    <property type="nucleotide sequence ID" value="XM_011402315.1"/>
</dbReference>
<sequence length="72" mass="8076">MAAMESPTMWKSEVRVDPALPKPLCLLIVGGCGVHTLRRYPPANGVCVVDRHEIHVGSQTARNRARAERWRQ</sequence>
<reference evidence="1 2" key="1">
    <citation type="journal article" date="2014" name="BMC Genomics">
        <title>Oil accumulation mechanisms of the oleaginous microalga Chlorella protothecoides revealed through its genome, transcriptomes, and proteomes.</title>
        <authorList>
            <person name="Gao C."/>
            <person name="Wang Y."/>
            <person name="Shen Y."/>
            <person name="Yan D."/>
            <person name="He X."/>
            <person name="Dai J."/>
            <person name="Wu Q."/>
        </authorList>
    </citation>
    <scope>NUCLEOTIDE SEQUENCE [LARGE SCALE GENOMIC DNA]</scope>
    <source>
        <strain evidence="1 2">0710</strain>
    </source>
</reference>
<keyword evidence="2" id="KW-1185">Reference proteome</keyword>
<organism evidence="1 2">
    <name type="scientific">Auxenochlorella protothecoides</name>
    <name type="common">Green microalga</name>
    <name type="synonym">Chlorella protothecoides</name>
    <dbReference type="NCBI Taxonomy" id="3075"/>
    <lineage>
        <taxon>Eukaryota</taxon>
        <taxon>Viridiplantae</taxon>
        <taxon>Chlorophyta</taxon>
        <taxon>core chlorophytes</taxon>
        <taxon>Trebouxiophyceae</taxon>
        <taxon>Chlorellales</taxon>
        <taxon>Chlorellaceae</taxon>
        <taxon>Auxenochlorella</taxon>
    </lineage>
</organism>
<accession>A0A087S9T4</accession>
<dbReference type="KEGG" id="apro:F751_0015"/>
<dbReference type="Proteomes" id="UP000028924">
    <property type="component" value="Unassembled WGS sequence"/>
</dbReference>
<dbReference type="EMBL" id="APJO01000975">
    <property type="protein sequence ID" value="KFM22488.1"/>
    <property type="molecule type" value="Genomic_DNA"/>
</dbReference>
<evidence type="ECO:0000313" key="1">
    <source>
        <dbReference type="EMBL" id="KFM22488.1"/>
    </source>
</evidence>
<gene>
    <name evidence="1" type="ORF">F751_0015</name>
</gene>
<dbReference type="GeneID" id="23611406"/>
<evidence type="ECO:0000313" key="2">
    <source>
        <dbReference type="Proteomes" id="UP000028924"/>
    </source>
</evidence>
<protein>
    <submittedName>
        <fullName evidence="1">Uncharacterized protein</fullName>
    </submittedName>
</protein>
<proteinExistence type="predicted"/>